<keyword evidence="6" id="KW-1185">Reference proteome</keyword>
<evidence type="ECO:0000256" key="1">
    <source>
        <dbReference type="ARBA" id="ARBA00023125"/>
    </source>
</evidence>
<name>A0A9W6HUT8_9MICO</name>
<gene>
    <name evidence="5" type="ORF">GCM10017596_22840</name>
</gene>
<dbReference type="GO" id="GO:0009295">
    <property type="term" value="C:nucleoid"/>
    <property type="evidence" value="ECO:0007669"/>
    <property type="project" value="TreeGrafter"/>
</dbReference>
<dbReference type="NCBIfam" id="TIGR00621">
    <property type="entry name" value="ssb"/>
    <property type="match status" value="1"/>
</dbReference>
<feature type="region of interest" description="Disordered" evidence="4">
    <location>
        <begin position="114"/>
        <end position="175"/>
    </location>
</feature>
<reference evidence="5" key="2">
    <citation type="submission" date="2023-01" db="EMBL/GenBank/DDBJ databases">
        <authorList>
            <person name="Sun Q."/>
            <person name="Evtushenko L."/>
        </authorList>
    </citation>
    <scope>NUCLEOTIDE SEQUENCE</scope>
    <source>
        <strain evidence="5">VKM Ac-1958</strain>
    </source>
</reference>
<dbReference type="PROSITE" id="PS50935">
    <property type="entry name" value="SSB"/>
    <property type="match status" value="1"/>
</dbReference>
<comment type="subunit">
    <text evidence="2">Homotetramer.</text>
</comment>
<protein>
    <recommendedName>
        <fullName evidence="2 3">Single-stranded DNA-binding protein</fullName>
        <shortName evidence="2">SSB</shortName>
    </recommendedName>
</protein>
<evidence type="ECO:0000256" key="3">
    <source>
        <dbReference type="RuleBase" id="RU000524"/>
    </source>
</evidence>
<dbReference type="Proteomes" id="UP001142325">
    <property type="component" value="Unassembled WGS sequence"/>
</dbReference>
<dbReference type="PANTHER" id="PTHR10302">
    <property type="entry name" value="SINGLE-STRANDED DNA-BINDING PROTEIN"/>
    <property type="match status" value="1"/>
</dbReference>
<evidence type="ECO:0000313" key="5">
    <source>
        <dbReference type="EMBL" id="GLK02569.1"/>
    </source>
</evidence>
<dbReference type="GO" id="GO:0003697">
    <property type="term" value="F:single-stranded DNA binding"/>
    <property type="evidence" value="ECO:0007669"/>
    <property type="project" value="UniProtKB-UniRule"/>
</dbReference>
<dbReference type="InterPro" id="IPR000424">
    <property type="entry name" value="Primosome_PriB/ssb"/>
</dbReference>
<evidence type="ECO:0000256" key="2">
    <source>
        <dbReference type="HAMAP-Rule" id="MF_00984"/>
    </source>
</evidence>
<evidence type="ECO:0000256" key="4">
    <source>
        <dbReference type="SAM" id="MobiDB-lite"/>
    </source>
</evidence>
<accession>A0A9W6HUT8</accession>
<sequence length="175" mass="19273">MNDLLTIVGNIASDPQHTITPSGVSILNFRLASNHRRFDNKTGQWVETDPNWYSVSAFRRLADNGKLSLARGDSVIVSGKLRVRDWESNGRRGTSVDLEADTIGPDLRFGTVRYARSRSERSADDQNENDETSDSAAHTDDDAWAVPRSDDNVPLALDTTQDAAGGEREPAEVPF</sequence>
<proteinExistence type="inferred from homology"/>
<organism evidence="5 6">
    <name type="scientific">Microbacterium keratanolyticum</name>
    <dbReference type="NCBI Taxonomy" id="67574"/>
    <lineage>
        <taxon>Bacteria</taxon>
        <taxon>Bacillati</taxon>
        <taxon>Actinomycetota</taxon>
        <taxon>Actinomycetes</taxon>
        <taxon>Micrococcales</taxon>
        <taxon>Microbacteriaceae</taxon>
        <taxon>Microbacterium</taxon>
    </lineage>
</organism>
<keyword evidence="1 2" id="KW-0238">DNA-binding</keyword>
<comment type="caution">
    <text evidence="5">The sequence shown here is derived from an EMBL/GenBank/DDBJ whole genome shotgun (WGS) entry which is preliminary data.</text>
</comment>
<reference evidence="5" key="1">
    <citation type="journal article" date="2014" name="Int. J. Syst. Evol. Microbiol.">
        <title>Complete genome sequence of Corynebacterium casei LMG S-19264T (=DSM 44701T), isolated from a smear-ripened cheese.</title>
        <authorList>
            <consortium name="US DOE Joint Genome Institute (JGI-PGF)"/>
            <person name="Walter F."/>
            <person name="Albersmeier A."/>
            <person name="Kalinowski J."/>
            <person name="Ruckert C."/>
        </authorList>
    </citation>
    <scope>NUCLEOTIDE SEQUENCE</scope>
    <source>
        <strain evidence="5">VKM Ac-1958</strain>
    </source>
</reference>
<dbReference type="InterPro" id="IPR011344">
    <property type="entry name" value="ssDNA-bd"/>
</dbReference>
<dbReference type="PANTHER" id="PTHR10302:SF27">
    <property type="entry name" value="SINGLE-STRANDED DNA-BINDING PROTEIN"/>
    <property type="match status" value="1"/>
</dbReference>
<dbReference type="InterPro" id="IPR012340">
    <property type="entry name" value="NA-bd_OB-fold"/>
</dbReference>
<evidence type="ECO:0000313" key="6">
    <source>
        <dbReference type="Proteomes" id="UP001142325"/>
    </source>
</evidence>
<comment type="caution">
    <text evidence="2">Lacks conserved residue(s) required for the propagation of feature annotation.</text>
</comment>
<feature type="compositionally biased region" description="Basic and acidic residues" evidence="4">
    <location>
        <begin position="165"/>
        <end position="175"/>
    </location>
</feature>
<dbReference type="RefSeq" id="WP_204937420.1">
    <property type="nucleotide sequence ID" value="NZ_BAAAUM010000002.1"/>
</dbReference>
<dbReference type="EMBL" id="BSET01000002">
    <property type="protein sequence ID" value="GLK02569.1"/>
    <property type="molecule type" value="Genomic_DNA"/>
</dbReference>
<dbReference type="SUPFAM" id="SSF50249">
    <property type="entry name" value="Nucleic acid-binding proteins"/>
    <property type="match status" value="1"/>
</dbReference>
<dbReference type="GO" id="GO:0006260">
    <property type="term" value="P:DNA replication"/>
    <property type="evidence" value="ECO:0007669"/>
    <property type="project" value="InterPro"/>
</dbReference>
<dbReference type="Gene3D" id="2.40.50.140">
    <property type="entry name" value="Nucleic acid-binding proteins"/>
    <property type="match status" value="1"/>
</dbReference>
<dbReference type="CDD" id="cd04496">
    <property type="entry name" value="SSB_OBF"/>
    <property type="match status" value="1"/>
</dbReference>
<dbReference type="AlphaFoldDB" id="A0A9W6HUT8"/>
<dbReference type="HAMAP" id="MF_00984">
    <property type="entry name" value="SSB"/>
    <property type="match status" value="1"/>
</dbReference>
<dbReference type="Pfam" id="PF00436">
    <property type="entry name" value="SSB"/>
    <property type="match status" value="1"/>
</dbReference>